<keyword evidence="13" id="KW-1185">Reference proteome</keyword>
<dbReference type="Pfam" id="PF02668">
    <property type="entry name" value="TauD"/>
    <property type="match status" value="1"/>
</dbReference>
<name>A0A6A4VJL0_AMPAM</name>
<comment type="caution">
    <text evidence="12">The sequence shown here is derived from an EMBL/GenBank/DDBJ whole genome shotgun (WGS) entry which is preliminary data.</text>
</comment>
<dbReference type="InterPro" id="IPR003819">
    <property type="entry name" value="TauD/TfdA-like"/>
</dbReference>
<dbReference type="CDD" id="cd00250">
    <property type="entry name" value="CAS_like"/>
    <property type="match status" value="1"/>
</dbReference>
<evidence type="ECO:0000256" key="8">
    <source>
        <dbReference type="ARBA" id="ARBA00023002"/>
    </source>
</evidence>
<dbReference type="GO" id="GO:0046872">
    <property type="term" value="F:metal ion binding"/>
    <property type="evidence" value="ECO:0007669"/>
    <property type="project" value="UniProtKB-KW"/>
</dbReference>
<evidence type="ECO:0000259" key="10">
    <source>
        <dbReference type="Pfam" id="PF02668"/>
    </source>
</evidence>
<dbReference type="SUPFAM" id="SSF51197">
    <property type="entry name" value="Clavaminate synthase-like"/>
    <property type="match status" value="1"/>
</dbReference>
<dbReference type="GO" id="GO:0016706">
    <property type="term" value="F:2-oxoglutarate-dependent dioxygenase activity"/>
    <property type="evidence" value="ECO:0007669"/>
    <property type="project" value="UniProtKB-ARBA"/>
</dbReference>
<protein>
    <submittedName>
        <fullName evidence="12">Gamma-butyrobetaine dioxygenase</fullName>
    </submittedName>
</protein>
<keyword evidence="8" id="KW-0560">Oxidoreductase</keyword>
<dbReference type="EMBL" id="VIIS01001719">
    <property type="protein sequence ID" value="KAF0293813.1"/>
    <property type="molecule type" value="Genomic_DNA"/>
</dbReference>
<dbReference type="GO" id="GO:0045329">
    <property type="term" value="P:carnitine biosynthetic process"/>
    <property type="evidence" value="ECO:0007669"/>
    <property type="project" value="UniProtKB-UniPathway"/>
</dbReference>
<comment type="pathway">
    <text evidence="3">Amine and polyamine biosynthesis; carnitine biosynthesis.</text>
</comment>
<dbReference type="GO" id="GO:0005739">
    <property type="term" value="C:mitochondrion"/>
    <property type="evidence" value="ECO:0007669"/>
    <property type="project" value="TreeGrafter"/>
</dbReference>
<evidence type="ECO:0000259" key="11">
    <source>
        <dbReference type="Pfam" id="PF06155"/>
    </source>
</evidence>
<dbReference type="Pfam" id="PF06155">
    <property type="entry name" value="GBBH-like_N"/>
    <property type="match status" value="1"/>
</dbReference>
<evidence type="ECO:0000256" key="6">
    <source>
        <dbReference type="ARBA" id="ARBA00022873"/>
    </source>
</evidence>
<evidence type="ECO:0000256" key="9">
    <source>
        <dbReference type="ARBA" id="ARBA00023004"/>
    </source>
</evidence>
<proteinExistence type="inferred from homology"/>
<feature type="domain" description="Gamma-butyrobetaine hydroxylase-like N-terminal" evidence="11">
    <location>
        <begin position="82"/>
        <end position="164"/>
    </location>
</feature>
<reference evidence="12 13" key="1">
    <citation type="submission" date="2019-07" db="EMBL/GenBank/DDBJ databases">
        <title>Draft genome assembly of a fouling barnacle, Amphibalanus amphitrite (Darwin, 1854): The first reference genome for Thecostraca.</title>
        <authorList>
            <person name="Kim W."/>
        </authorList>
    </citation>
    <scope>NUCLEOTIDE SEQUENCE [LARGE SCALE GENOMIC DNA]</scope>
    <source>
        <strain evidence="12">SNU_AA5</strain>
        <tissue evidence="12">Soma without cirri and trophi</tissue>
    </source>
</reference>
<evidence type="ECO:0000256" key="3">
    <source>
        <dbReference type="ARBA" id="ARBA00005022"/>
    </source>
</evidence>
<dbReference type="InterPro" id="IPR050411">
    <property type="entry name" value="AlphaKG_dependent_hydroxylases"/>
</dbReference>
<dbReference type="Gene3D" id="3.30.2020.30">
    <property type="match status" value="1"/>
</dbReference>
<accession>A0A6A4VJL0</accession>
<dbReference type="Gene3D" id="3.60.130.10">
    <property type="entry name" value="Clavaminate synthase-like"/>
    <property type="match status" value="1"/>
</dbReference>
<evidence type="ECO:0000256" key="5">
    <source>
        <dbReference type="ARBA" id="ARBA00022723"/>
    </source>
</evidence>
<dbReference type="UniPathway" id="UPA00118"/>
<dbReference type="AlphaFoldDB" id="A0A6A4VJL0"/>
<dbReference type="InterPro" id="IPR038492">
    <property type="entry name" value="GBBH-like_N_sf"/>
</dbReference>
<gene>
    <name evidence="12" type="primary">Bbox1_0</name>
    <name evidence="12" type="ORF">FJT64_008452</name>
</gene>
<evidence type="ECO:0000313" key="13">
    <source>
        <dbReference type="Proteomes" id="UP000440578"/>
    </source>
</evidence>
<dbReference type="PANTHER" id="PTHR10696">
    <property type="entry name" value="GAMMA-BUTYROBETAINE HYDROXYLASE-RELATED"/>
    <property type="match status" value="1"/>
</dbReference>
<dbReference type="OrthoDB" id="406634at2759"/>
<dbReference type="FunFam" id="3.60.130.10:FF:000001">
    <property type="entry name" value="Trimethyllysine dioxygenase, mitochondrial"/>
    <property type="match status" value="1"/>
</dbReference>
<keyword evidence="7 12" id="KW-0223">Dioxygenase</keyword>
<keyword evidence="9" id="KW-0408">Iron</keyword>
<evidence type="ECO:0000256" key="4">
    <source>
        <dbReference type="ARBA" id="ARBA00008654"/>
    </source>
</evidence>
<feature type="domain" description="TauD/TfdA-like" evidence="10">
    <location>
        <begin position="212"/>
        <end position="448"/>
    </location>
</feature>
<dbReference type="PANTHER" id="PTHR10696:SF33">
    <property type="entry name" value="GAMMA-BUTYROBETAINE DIOXYGENASE"/>
    <property type="match status" value="1"/>
</dbReference>
<comment type="cofactor">
    <cofactor evidence="1">
        <name>Fe(2+)</name>
        <dbReference type="ChEBI" id="CHEBI:29033"/>
    </cofactor>
</comment>
<dbReference type="InterPro" id="IPR042098">
    <property type="entry name" value="TauD-like_sf"/>
</dbReference>
<comment type="similarity">
    <text evidence="4">Belongs to the gamma-BBH/TMLD family.</text>
</comment>
<evidence type="ECO:0000313" key="12">
    <source>
        <dbReference type="EMBL" id="KAF0293813.1"/>
    </source>
</evidence>
<dbReference type="Proteomes" id="UP000440578">
    <property type="component" value="Unassembled WGS sequence"/>
</dbReference>
<dbReference type="InterPro" id="IPR010376">
    <property type="entry name" value="GBBH-like_N"/>
</dbReference>
<comment type="cofactor">
    <cofactor evidence="2">
        <name>L-ascorbate</name>
        <dbReference type="ChEBI" id="CHEBI:38290"/>
    </cofactor>
</comment>
<evidence type="ECO:0000256" key="7">
    <source>
        <dbReference type="ARBA" id="ARBA00022964"/>
    </source>
</evidence>
<dbReference type="FunFam" id="3.30.2020.30:FF:000002">
    <property type="entry name" value="Putative gamma-butyrobetaine dioxygenase"/>
    <property type="match status" value="1"/>
</dbReference>
<organism evidence="12 13">
    <name type="scientific">Amphibalanus amphitrite</name>
    <name type="common">Striped barnacle</name>
    <name type="synonym">Balanus amphitrite</name>
    <dbReference type="NCBI Taxonomy" id="1232801"/>
    <lineage>
        <taxon>Eukaryota</taxon>
        <taxon>Metazoa</taxon>
        <taxon>Ecdysozoa</taxon>
        <taxon>Arthropoda</taxon>
        <taxon>Crustacea</taxon>
        <taxon>Multicrustacea</taxon>
        <taxon>Cirripedia</taxon>
        <taxon>Thoracica</taxon>
        <taxon>Thoracicalcarea</taxon>
        <taxon>Balanomorpha</taxon>
        <taxon>Balanoidea</taxon>
        <taxon>Balanidae</taxon>
        <taxon>Amphibalaninae</taxon>
        <taxon>Amphibalanus</taxon>
    </lineage>
</organism>
<keyword evidence="6" id="KW-0124">Carnitine biosynthesis</keyword>
<sequence length="469" mass="52935">MAAAAGRCVCRLPLVTRAVRRPPVTSRGVIRPLGAAAAVTDRHRPPVGLSPLSGGGPGRRYSVQAAGQPAPLHQVVKAVNNRTSGCVDLVWNFGSVTPFPYVWLRDSCLCPDCFHPTTLSRSLRIDQLQVDIEPQSVQNDGAAQQLVVTWPDGHVSRYPHQWLRERSFAKRDVNARRKQLDGPKTVLWDRATMDRHLLRVDYDRLVGGDLATLHDALHHLIVYGLVLVRKAPTDFGAVEEIGETLGHVRPTHYGKTFRVASKVDANNLAYTANELAPHMDLTYYEYMPGVQMLHCISQHIGDGGESIFSDSFHVAEVIRARRPDLFHLLATVPFEFADIGEEAESRSRCRFHKIHERTMFCMDEDGNITQVATNNPVRSYRLNVPLELVKPMYEGLRMFNDLCRHPDNQLTFKMDNGDVAVFNNRRVTHGRLGFTVTEDSQRTLEGGYVDWDDIMCRYRIVTDLLRERP</sequence>
<evidence type="ECO:0000256" key="2">
    <source>
        <dbReference type="ARBA" id="ARBA00001961"/>
    </source>
</evidence>
<keyword evidence="5" id="KW-0479">Metal-binding</keyword>
<evidence type="ECO:0000256" key="1">
    <source>
        <dbReference type="ARBA" id="ARBA00001954"/>
    </source>
</evidence>